<dbReference type="AlphaFoldDB" id="A0A8H8D3B2"/>
<name>A0A8H8D3B2_AJECA</name>
<gene>
    <name evidence="1" type="ORF">I7I52_09830</name>
</gene>
<comment type="caution">
    <text evidence="1">The sequence shown here is derived from an EMBL/GenBank/DDBJ whole genome shotgun (WGS) entry which is preliminary data.</text>
</comment>
<organism evidence="1 2">
    <name type="scientific">Ajellomyces capsulatus</name>
    <name type="common">Darling's disease fungus</name>
    <name type="synonym">Histoplasma capsulatum</name>
    <dbReference type="NCBI Taxonomy" id="5037"/>
    <lineage>
        <taxon>Eukaryota</taxon>
        <taxon>Fungi</taxon>
        <taxon>Dikarya</taxon>
        <taxon>Ascomycota</taxon>
        <taxon>Pezizomycotina</taxon>
        <taxon>Eurotiomycetes</taxon>
        <taxon>Eurotiomycetidae</taxon>
        <taxon>Onygenales</taxon>
        <taxon>Ajellomycetaceae</taxon>
        <taxon>Histoplasma</taxon>
    </lineage>
</organism>
<evidence type="ECO:0000313" key="1">
    <source>
        <dbReference type="EMBL" id="KAG5299494.1"/>
    </source>
</evidence>
<dbReference type="Proteomes" id="UP000670092">
    <property type="component" value="Unassembled WGS sequence"/>
</dbReference>
<dbReference type="EMBL" id="JAEVHI010000002">
    <property type="protein sequence ID" value="KAG5299494.1"/>
    <property type="molecule type" value="Genomic_DNA"/>
</dbReference>
<evidence type="ECO:0000313" key="2">
    <source>
        <dbReference type="Proteomes" id="UP000670092"/>
    </source>
</evidence>
<reference evidence="1 2" key="1">
    <citation type="submission" date="2021-01" db="EMBL/GenBank/DDBJ databases">
        <title>Chromosome-level genome assembly of a human fungal pathogen reveals clustering of transcriptionally co-regulated genes.</title>
        <authorList>
            <person name="Voorhies M."/>
            <person name="Cohen S."/>
            <person name="Shea T.P."/>
            <person name="Petrus S."/>
            <person name="Munoz J.F."/>
            <person name="Poplawski S."/>
            <person name="Goldman W.E."/>
            <person name="Michael T."/>
            <person name="Cuomo C.A."/>
            <person name="Sil A."/>
            <person name="Beyhan S."/>
        </authorList>
    </citation>
    <scope>NUCLEOTIDE SEQUENCE [LARGE SCALE GENOMIC DNA]</scope>
    <source>
        <strain evidence="1 2">G184AR</strain>
    </source>
</reference>
<sequence length="151" mass="16822">MPPEDGDSSISFSIRGHMPGYSRTSLTVTWSSFESCSYMPDVGWRPRMCARIFWAILKPMPGIALMSWASRKRVMVPCWAWACSLSALSLSLSFSMSMSMSLWLSSSSSAQAPHSSVESYGGRRVVWFRGLWTFPASFARSLEVEMPTVAV</sequence>
<dbReference type="VEuPathDB" id="FungiDB:I7I52_09830"/>
<protein>
    <submittedName>
        <fullName evidence="1">Uncharacterized protein</fullName>
    </submittedName>
</protein>
<proteinExistence type="predicted"/>
<accession>A0A8H8D3B2</accession>